<dbReference type="Gramene" id="RZC51173">
    <property type="protein sequence ID" value="RZC51173"/>
    <property type="gene ID" value="C5167_019594"/>
</dbReference>
<dbReference type="PANTHER" id="PTHR31672">
    <property type="entry name" value="BNACNNG10540D PROTEIN"/>
    <property type="match status" value="1"/>
</dbReference>
<dbReference type="AlphaFoldDB" id="A0A4Y7IQM2"/>
<dbReference type="Pfam" id="PF07734">
    <property type="entry name" value="FBA_1"/>
    <property type="match status" value="1"/>
</dbReference>
<proteinExistence type="predicted"/>
<name>A0A4Y7IQM2_PAPSO</name>
<accession>A0A4Y7IQM2</accession>
<evidence type="ECO:0000313" key="2">
    <source>
        <dbReference type="EMBL" id="RZC51173.1"/>
    </source>
</evidence>
<reference evidence="2 3" key="1">
    <citation type="journal article" date="2018" name="Science">
        <title>The opium poppy genome and morphinan production.</title>
        <authorList>
            <person name="Guo L."/>
            <person name="Winzer T."/>
            <person name="Yang X."/>
            <person name="Li Y."/>
            <person name="Ning Z."/>
            <person name="He Z."/>
            <person name="Teodor R."/>
            <person name="Lu Y."/>
            <person name="Bowser T.A."/>
            <person name="Graham I.A."/>
            <person name="Ye K."/>
        </authorList>
    </citation>
    <scope>NUCLEOTIDE SEQUENCE [LARGE SCALE GENOMIC DNA]</scope>
    <source>
        <strain evidence="3">cv. HN1</strain>
        <tissue evidence="2">Leaves</tissue>
    </source>
</reference>
<dbReference type="PANTHER" id="PTHR31672:SF13">
    <property type="entry name" value="F-BOX PROTEIN CPR30-LIKE"/>
    <property type="match status" value="1"/>
</dbReference>
<keyword evidence="3" id="KW-1185">Reference proteome</keyword>
<dbReference type="InterPro" id="IPR017451">
    <property type="entry name" value="F-box-assoc_interact_dom"/>
</dbReference>
<feature type="domain" description="F-box associated beta-propeller type 1" evidence="1">
    <location>
        <begin position="132"/>
        <end position="225"/>
    </location>
</feature>
<dbReference type="NCBIfam" id="TIGR01640">
    <property type="entry name" value="F_box_assoc_1"/>
    <property type="match status" value="1"/>
</dbReference>
<dbReference type="STRING" id="3469.A0A4Y7IQM2"/>
<dbReference type="EMBL" id="CM010716">
    <property type="protein sequence ID" value="RZC51173.1"/>
    <property type="molecule type" value="Genomic_DNA"/>
</dbReference>
<evidence type="ECO:0000313" key="3">
    <source>
        <dbReference type="Proteomes" id="UP000316621"/>
    </source>
</evidence>
<sequence>MFEHHLPEGILLDICLRLPVISIARFSYGDDQSFHSMASRSDSSLLLSDYESVEIDYPFKSQKPLVEIIGSCNGLVCSELNRRDVCIWNPSTTEFKKIQTPPNEFEIRDVAHRMGRKGYSYGFESRTLMRYDVSIGDKSGVHVNGVLYWIAARTLEGDGFKSCLVIVSFDICDESGHEITLPADISAGKVAFSLSVLDGNLCLICDILDVHAEVWVMKDFGEDKVHIMSPECSLRRVALSTATTFRS</sequence>
<dbReference type="InterPro" id="IPR050796">
    <property type="entry name" value="SCF_F-box_component"/>
</dbReference>
<organism evidence="2 3">
    <name type="scientific">Papaver somniferum</name>
    <name type="common">Opium poppy</name>
    <dbReference type="NCBI Taxonomy" id="3469"/>
    <lineage>
        <taxon>Eukaryota</taxon>
        <taxon>Viridiplantae</taxon>
        <taxon>Streptophyta</taxon>
        <taxon>Embryophyta</taxon>
        <taxon>Tracheophyta</taxon>
        <taxon>Spermatophyta</taxon>
        <taxon>Magnoliopsida</taxon>
        <taxon>Ranunculales</taxon>
        <taxon>Papaveraceae</taxon>
        <taxon>Papaveroideae</taxon>
        <taxon>Papaver</taxon>
    </lineage>
</organism>
<dbReference type="InterPro" id="IPR006527">
    <property type="entry name" value="F-box-assoc_dom_typ1"/>
</dbReference>
<dbReference type="Proteomes" id="UP000316621">
    <property type="component" value="Chromosome 2"/>
</dbReference>
<protein>
    <recommendedName>
        <fullName evidence="1">F-box associated beta-propeller type 1 domain-containing protein</fullName>
    </recommendedName>
</protein>
<gene>
    <name evidence="2" type="ORF">C5167_019594</name>
</gene>
<evidence type="ECO:0000259" key="1">
    <source>
        <dbReference type="Pfam" id="PF07734"/>
    </source>
</evidence>